<reference evidence="1 2" key="1">
    <citation type="submission" date="2021-06" db="EMBL/GenBank/DDBJ databases">
        <authorList>
            <person name="Kallberg Y."/>
            <person name="Tangrot J."/>
            <person name="Rosling A."/>
        </authorList>
    </citation>
    <scope>NUCLEOTIDE SEQUENCE [LARGE SCALE GENOMIC DNA]</scope>
    <source>
        <strain evidence="1 2">120-4 pot B 10/14</strain>
    </source>
</reference>
<proteinExistence type="predicted"/>
<gene>
    <name evidence="1" type="ORF">GMARGA_LOCUS17697</name>
</gene>
<evidence type="ECO:0000313" key="2">
    <source>
        <dbReference type="Proteomes" id="UP000789901"/>
    </source>
</evidence>
<accession>A0ABN7VF30</accession>
<feature type="non-terminal residue" evidence="1">
    <location>
        <position position="64"/>
    </location>
</feature>
<protein>
    <submittedName>
        <fullName evidence="1">43067_t:CDS:1</fullName>
    </submittedName>
</protein>
<organism evidence="1 2">
    <name type="scientific">Gigaspora margarita</name>
    <dbReference type="NCBI Taxonomy" id="4874"/>
    <lineage>
        <taxon>Eukaryota</taxon>
        <taxon>Fungi</taxon>
        <taxon>Fungi incertae sedis</taxon>
        <taxon>Mucoromycota</taxon>
        <taxon>Glomeromycotina</taxon>
        <taxon>Glomeromycetes</taxon>
        <taxon>Diversisporales</taxon>
        <taxon>Gigasporaceae</taxon>
        <taxon>Gigaspora</taxon>
    </lineage>
</organism>
<sequence length="64" mass="7513">MNPMNKSRSIQILTNKIELDNKIDPHISIEDHIAKRFRKHKIYAVSSQFDDTKKTVIETPYCPN</sequence>
<keyword evidence="2" id="KW-1185">Reference proteome</keyword>
<dbReference type="EMBL" id="CAJVQB010013575">
    <property type="protein sequence ID" value="CAG8763003.1"/>
    <property type="molecule type" value="Genomic_DNA"/>
</dbReference>
<comment type="caution">
    <text evidence="1">The sequence shown here is derived from an EMBL/GenBank/DDBJ whole genome shotgun (WGS) entry which is preliminary data.</text>
</comment>
<evidence type="ECO:0000313" key="1">
    <source>
        <dbReference type="EMBL" id="CAG8763003.1"/>
    </source>
</evidence>
<dbReference type="Proteomes" id="UP000789901">
    <property type="component" value="Unassembled WGS sequence"/>
</dbReference>
<name>A0ABN7VF30_GIGMA</name>